<dbReference type="InterPro" id="IPR013088">
    <property type="entry name" value="Znf_NHR/GATA"/>
</dbReference>
<dbReference type="Gene3D" id="3.30.50.10">
    <property type="entry name" value="Erythroid Transcription Factor GATA-1, subunit A"/>
    <property type="match status" value="1"/>
</dbReference>
<evidence type="ECO:0000256" key="2">
    <source>
        <dbReference type="SAM" id="MobiDB-lite"/>
    </source>
</evidence>
<name>A0ABZ1CRT2_9TREE</name>
<feature type="region of interest" description="Disordered" evidence="2">
    <location>
        <begin position="175"/>
        <end position="239"/>
    </location>
</feature>
<feature type="region of interest" description="Disordered" evidence="2">
    <location>
        <begin position="1108"/>
        <end position="1164"/>
    </location>
</feature>
<keyword evidence="1" id="KW-0862">Zinc</keyword>
<feature type="compositionally biased region" description="Basic residues" evidence="2">
    <location>
        <begin position="1211"/>
        <end position="1220"/>
    </location>
</feature>
<gene>
    <name evidence="4" type="ORF">IL334_001174</name>
</gene>
<evidence type="ECO:0000313" key="4">
    <source>
        <dbReference type="EMBL" id="WRT64243.1"/>
    </source>
</evidence>
<evidence type="ECO:0000313" key="5">
    <source>
        <dbReference type="Proteomes" id="UP001329825"/>
    </source>
</evidence>
<feature type="compositionally biased region" description="Polar residues" evidence="2">
    <location>
        <begin position="747"/>
        <end position="758"/>
    </location>
</feature>
<dbReference type="EMBL" id="CP141881">
    <property type="protein sequence ID" value="WRT64243.1"/>
    <property type="molecule type" value="Genomic_DNA"/>
</dbReference>
<feature type="region of interest" description="Disordered" evidence="2">
    <location>
        <begin position="1"/>
        <end position="49"/>
    </location>
</feature>
<feature type="compositionally biased region" description="Pro residues" evidence="2">
    <location>
        <begin position="653"/>
        <end position="677"/>
    </location>
</feature>
<feature type="compositionally biased region" description="Low complexity" evidence="2">
    <location>
        <begin position="500"/>
        <end position="523"/>
    </location>
</feature>
<keyword evidence="5" id="KW-1185">Reference proteome</keyword>
<feature type="compositionally biased region" description="Low complexity" evidence="2">
    <location>
        <begin position="479"/>
        <end position="492"/>
    </location>
</feature>
<feature type="compositionally biased region" description="Pro residues" evidence="2">
    <location>
        <begin position="339"/>
        <end position="361"/>
    </location>
</feature>
<feature type="compositionally biased region" description="Polar residues" evidence="2">
    <location>
        <begin position="1403"/>
        <end position="1424"/>
    </location>
</feature>
<feature type="region of interest" description="Disordered" evidence="2">
    <location>
        <begin position="280"/>
        <end position="381"/>
    </location>
</feature>
<feature type="domain" description="GATA-type" evidence="3">
    <location>
        <begin position="1225"/>
        <end position="1251"/>
    </location>
</feature>
<feature type="region of interest" description="Disordered" evidence="2">
    <location>
        <begin position="1274"/>
        <end position="1457"/>
    </location>
</feature>
<feature type="compositionally biased region" description="Acidic residues" evidence="2">
    <location>
        <begin position="1125"/>
        <end position="1136"/>
    </location>
</feature>
<reference evidence="4 5" key="1">
    <citation type="submission" date="2024-01" db="EMBL/GenBank/DDBJ databases">
        <title>Comparative genomics of Cryptococcus and Kwoniella reveals pathogenesis evolution and contrasting modes of karyotype evolution via chromosome fusion or intercentromeric recombination.</title>
        <authorList>
            <person name="Coelho M.A."/>
            <person name="David-Palma M."/>
            <person name="Shea T."/>
            <person name="Bowers K."/>
            <person name="McGinley-Smith S."/>
            <person name="Mohammad A.W."/>
            <person name="Gnirke A."/>
            <person name="Yurkov A.M."/>
            <person name="Nowrousian M."/>
            <person name="Sun S."/>
            <person name="Cuomo C.A."/>
            <person name="Heitman J."/>
        </authorList>
    </citation>
    <scope>NUCLEOTIDE SEQUENCE [LARGE SCALE GENOMIC DNA]</scope>
    <source>
        <strain evidence="4">CBS 11374</strain>
    </source>
</reference>
<feature type="region of interest" description="Disordered" evidence="2">
    <location>
        <begin position="876"/>
        <end position="937"/>
    </location>
</feature>
<proteinExistence type="predicted"/>
<feature type="compositionally biased region" description="Acidic residues" evidence="2">
    <location>
        <begin position="30"/>
        <end position="42"/>
    </location>
</feature>
<dbReference type="SMART" id="SM00401">
    <property type="entry name" value="ZnF_GATA"/>
    <property type="match status" value="1"/>
</dbReference>
<dbReference type="Proteomes" id="UP001329825">
    <property type="component" value="Chromosome 1"/>
</dbReference>
<feature type="region of interest" description="Disordered" evidence="2">
    <location>
        <begin position="747"/>
        <end position="772"/>
    </location>
</feature>
<dbReference type="InterPro" id="IPR000679">
    <property type="entry name" value="Znf_GATA"/>
</dbReference>
<feature type="compositionally biased region" description="Basic residues" evidence="2">
    <location>
        <begin position="786"/>
        <end position="796"/>
    </location>
</feature>
<feature type="compositionally biased region" description="Pro residues" evidence="2">
    <location>
        <begin position="809"/>
        <end position="824"/>
    </location>
</feature>
<dbReference type="PANTHER" id="PTHR24216:SF65">
    <property type="entry name" value="PAXILLIN-LIKE PROTEIN 1"/>
    <property type="match status" value="1"/>
</dbReference>
<dbReference type="RefSeq" id="XP_062788983.1">
    <property type="nucleotide sequence ID" value="XM_062932932.1"/>
</dbReference>
<feature type="region of interest" description="Disordered" evidence="2">
    <location>
        <begin position="779"/>
        <end position="798"/>
    </location>
</feature>
<feature type="compositionally biased region" description="Basic and acidic residues" evidence="2">
    <location>
        <begin position="893"/>
        <end position="902"/>
    </location>
</feature>
<feature type="compositionally biased region" description="Polar residues" evidence="2">
    <location>
        <begin position="1"/>
        <end position="25"/>
    </location>
</feature>
<feature type="compositionally biased region" description="Basic and acidic residues" evidence="2">
    <location>
        <begin position="1319"/>
        <end position="1339"/>
    </location>
</feature>
<evidence type="ECO:0000259" key="3">
    <source>
        <dbReference type="PROSITE" id="PS50114"/>
    </source>
</evidence>
<feature type="region of interest" description="Disordered" evidence="2">
    <location>
        <begin position="1188"/>
        <end position="1221"/>
    </location>
</feature>
<feature type="compositionally biased region" description="Basic and acidic residues" evidence="2">
    <location>
        <begin position="280"/>
        <end position="303"/>
    </location>
</feature>
<evidence type="ECO:0000256" key="1">
    <source>
        <dbReference type="PROSITE-ProRule" id="PRU00094"/>
    </source>
</evidence>
<dbReference type="GeneID" id="87953305"/>
<feature type="region of interest" description="Disordered" evidence="2">
    <location>
        <begin position="431"/>
        <end position="613"/>
    </location>
</feature>
<organism evidence="4 5">
    <name type="scientific">Kwoniella shivajii</name>
    <dbReference type="NCBI Taxonomy" id="564305"/>
    <lineage>
        <taxon>Eukaryota</taxon>
        <taxon>Fungi</taxon>
        <taxon>Dikarya</taxon>
        <taxon>Basidiomycota</taxon>
        <taxon>Agaricomycotina</taxon>
        <taxon>Tremellomycetes</taxon>
        <taxon>Tremellales</taxon>
        <taxon>Cryptococcaceae</taxon>
        <taxon>Kwoniella</taxon>
    </lineage>
</organism>
<keyword evidence="1" id="KW-0863">Zinc-finger</keyword>
<feature type="compositionally biased region" description="Basic and acidic residues" evidence="2">
    <location>
        <begin position="1196"/>
        <end position="1210"/>
    </location>
</feature>
<sequence length="1457" mass="156416">MSARTSLRSNADFNPITLPSASRPQYVNDEGYEYDPNDIDDDQQGRGKGYGVEGLEEVIEGGEEAEAVDEEVGGDDDEDVIMDDIQVEYQEEQEEEEQEEEEEQKTEPLLSIAESLVLPYSLVQTRIYHRTSLFPHIFSHPVIPSHNKPRARPPPKGTFIFPTPTALIHPLPHTEYHGPLRPHIAESSTSIPVPIPPTVPGESSNSHEHNNPSASTSTPPPTTKGSRTPRSKKTAHAEEVEWPAHEIECISRCTLTVGPISYPGTEIWLGHFVEPRITQAKKERAKPGEKKEKRKLLAQDTMKRAKIKKTGSGAEGETPRRAHPKPSKSKSTPNSSGPVRPPPYVPTHIPRPPIHRLPPGPMTTSVARPIPPAAASTSARPTASPQLIQLVNQAASRHSWLSSLIYKAAGSTANQTELERLGKAVARLSRGEPIDDLAPPPVPPGQAVAGIEPSTAAQARPVTATGGPVVAQSVTNPDSSVSVSATATTGSPAPKPAPPASSSGTTPTTMTPANPPAASTTNAIDTKPDEPDSDDEIDMSGPKQIGGGPLPSDLDHADAPPDSSQTVADLPRPSHSSPPRPSPLSSPVDDGATSITAAPRLPPTHVLSPPSAAADSIITAYPAAVATMPAIVNPLFANESTNTAPNTAYSRPPSVPPFAQPSPSPRLPTPTPPPPVPPKRVHPLPPPFLLVAFKEQPTEKYLIPLGKNSFISRVGGDYVTGPRPPTPEPELQHDLNPESTKIKLETNPSTIPSLSSEPAQIESPLGPVVNPDDVPPAIPLIAGKPLRSRTRQSLGRHVKDLPSQITVLTPPPAEAIPTPIPQPETEPELKEKPKPTSGLPPLPSQSPAAGTVLISTVIPSGIFRWEKVDWEKLGKGIPFDNPEFKDDEISEPTIKEEPKDETSSAIKPSKPLRDLRHPRSNSDIAVEHKSKPRSTNPSLLNLAAEDFMNPQGDIQPVTIRLMGITDEVWKRMKQVVDTVEKNEIEAMVKVEPELLNGLDQETLDDNKRRNQDIPFPSNSAALIDKGEVNQDGLPNGKSPLSITPQLPVALTKSPRLSSKALASLKSVYLSRKTAHFTSLLKRVPPRSFLQTRVAPPRSSELVDATTDKWAPRPYPMSTKPLFVTNDDENDDGNENGDDVRLEIEFSPEPNNGKSNKKKGGDSKVTFEMPVSYDKLDEKIEQGVLQNLNKRKYTRSKKNDKDGDGNVEVKEKKKKKGKRGTQHGICEGCGKENIKVWRRGPTGRGTLCSPCGDLFVAKKLGPLKRPGAMKVLLGEGDGADEEKGDDTMIQVEEEQETQSEHPTPNVDAVEGSSKIPAAADEDKSALSTAKAEEPIEEGDRAPAGAENVPTVPSSIKGNDPTPPLLVNQPNAVSNDFPDPVSVLTTNGSTTDRLDPVNPEKSGTVIESQSSTSVSAEEQITPSSHLGKSGSKSGSGQAVQGDLETGNDFQVHEKMDVDV</sequence>
<protein>
    <recommendedName>
        <fullName evidence="3">GATA-type domain-containing protein</fullName>
    </recommendedName>
</protein>
<dbReference type="PROSITE" id="PS50114">
    <property type="entry name" value="GATA_ZN_FINGER_2"/>
    <property type="match status" value="1"/>
</dbReference>
<keyword evidence="1" id="KW-0479">Metal-binding</keyword>
<feature type="region of interest" description="Disordered" evidence="2">
    <location>
        <begin position="807"/>
        <end position="848"/>
    </location>
</feature>
<accession>A0ABZ1CRT2</accession>
<dbReference type="SUPFAM" id="SSF57716">
    <property type="entry name" value="Glucocorticoid receptor-like (DNA-binding domain)"/>
    <property type="match status" value="1"/>
</dbReference>
<feature type="compositionally biased region" description="Low complexity" evidence="2">
    <location>
        <begin position="211"/>
        <end position="226"/>
    </location>
</feature>
<feature type="region of interest" description="Disordered" evidence="2">
    <location>
        <begin position="1004"/>
        <end position="1042"/>
    </location>
</feature>
<feature type="compositionally biased region" description="Low complexity" evidence="2">
    <location>
        <begin position="1425"/>
        <end position="1434"/>
    </location>
</feature>
<feature type="compositionally biased region" description="Basic and acidic residues" evidence="2">
    <location>
        <begin position="1448"/>
        <end position="1457"/>
    </location>
</feature>
<dbReference type="PANTHER" id="PTHR24216">
    <property type="entry name" value="PAXILLIN-RELATED"/>
    <property type="match status" value="1"/>
</dbReference>
<feature type="region of interest" description="Disordered" evidence="2">
    <location>
        <begin position="643"/>
        <end position="677"/>
    </location>
</feature>